<feature type="DNA-binding region" description="H-T-H motif" evidence="3">
    <location>
        <begin position="52"/>
        <end position="71"/>
    </location>
</feature>
<proteinExistence type="predicted"/>
<keyword evidence="6" id="KW-1185">Reference proteome</keyword>
<dbReference type="EMBL" id="JAHQCS010000188">
    <property type="protein sequence ID" value="MBU9714912.1"/>
    <property type="molecule type" value="Genomic_DNA"/>
</dbReference>
<name>A0ABS6JML8_9BACI</name>
<keyword evidence="2 3" id="KW-0238">DNA-binding</keyword>
<sequence>MNHTNKKITHAGQKENTKKWRSVRTAMKTKTKDKITETAIELFNEHGTSQVSTNHIAEKMGISTGNLYYHFKNKEEIIREILEWMITDWGQLWSNFLEDEVTIPENTGTETSKINQTLETVETAQTAQNTQTINNTETAKTNKHTETAKLTETNKVAKTVKHAETAKITQTSPTTQTSQTTQTNQTNLDILQSLLRMNFQLEWKYRFFYREHLVLLKHNSQLEERHHAIQQTRLQQQKGMIDQFVNLGIIRKPDTHGDTEALLKISWIISNYWLSFLESGGEEITEASMDQGFQLLMTVIRPYLNDNYK</sequence>
<feature type="domain" description="HTH tetR-type" evidence="4">
    <location>
        <begin position="29"/>
        <end position="89"/>
    </location>
</feature>
<dbReference type="PROSITE" id="PS50977">
    <property type="entry name" value="HTH_TETR_2"/>
    <property type="match status" value="1"/>
</dbReference>
<evidence type="ECO:0000313" key="5">
    <source>
        <dbReference type="EMBL" id="MBU9714912.1"/>
    </source>
</evidence>
<protein>
    <submittedName>
        <fullName evidence="5">TetR/AcrR family transcriptional regulator</fullName>
    </submittedName>
</protein>
<dbReference type="Proteomes" id="UP000784880">
    <property type="component" value="Unassembled WGS sequence"/>
</dbReference>
<gene>
    <name evidence="5" type="ORF">KS419_24510</name>
</gene>
<reference evidence="5 6" key="1">
    <citation type="submission" date="2021-06" db="EMBL/GenBank/DDBJ databases">
        <title>Bacillus sp. RD4P76, an endophyte from a halophyte.</title>
        <authorList>
            <person name="Sun J.-Q."/>
        </authorList>
    </citation>
    <scope>NUCLEOTIDE SEQUENCE [LARGE SCALE GENOMIC DNA]</scope>
    <source>
        <strain evidence="5 6">CGMCC 1.15917</strain>
    </source>
</reference>
<dbReference type="PANTHER" id="PTHR43479:SF11">
    <property type="entry name" value="ACREF_ENVCD OPERON REPRESSOR-RELATED"/>
    <property type="match status" value="1"/>
</dbReference>
<dbReference type="RefSeq" id="WP_217069737.1">
    <property type="nucleotide sequence ID" value="NZ_JAHQCS010000188.1"/>
</dbReference>
<dbReference type="PANTHER" id="PTHR43479">
    <property type="entry name" value="ACREF/ENVCD OPERON REPRESSOR-RELATED"/>
    <property type="match status" value="1"/>
</dbReference>
<comment type="caution">
    <text evidence="5">The sequence shown here is derived from an EMBL/GenBank/DDBJ whole genome shotgun (WGS) entry which is preliminary data.</text>
</comment>
<keyword evidence="1" id="KW-0678">Repressor</keyword>
<evidence type="ECO:0000256" key="1">
    <source>
        <dbReference type="ARBA" id="ARBA00022491"/>
    </source>
</evidence>
<dbReference type="Pfam" id="PF13972">
    <property type="entry name" value="TetR"/>
    <property type="match status" value="1"/>
</dbReference>
<evidence type="ECO:0000259" key="4">
    <source>
        <dbReference type="PROSITE" id="PS50977"/>
    </source>
</evidence>
<evidence type="ECO:0000256" key="3">
    <source>
        <dbReference type="PROSITE-ProRule" id="PRU00335"/>
    </source>
</evidence>
<accession>A0ABS6JML8</accession>
<evidence type="ECO:0000256" key="2">
    <source>
        <dbReference type="ARBA" id="ARBA00023125"/>
    </source>
</evidence>
<evidence type="ECO:0000313" key="6">
    <source>
        <dbReference type="Proteomes" id="UP000784880"/>
    </source>
</evidence>
<dbReference type="Pfam" id="PF00440">
    <property type="entry name" value="TetR_N"/>
    <property type="match status" value="1"/>
</dbReference>
<dbReference type="InterPro" id="IPR001647">
    <property type="entry name" value="HTH_TetR"/>
</dbReference>
<dbReference type="InterPro" id="IPR050624">
    <property type="entry name" value="HTH-type_Tx_Regulator"/>
</dbReference>
<dbReference type="InterPro" id="IPR025722">
    <property type="entry name" value="TetR"/>
</dbReference>
<organism evidence="5 6">
    <name type="scientific">Evansella tamaricis</name>
    <dbReference type="NCBI Taxonomy" id="2069301"/>
    <lineage>
        <taxon>Bacteria</taxon>
        <taxon>Bacillati</taxon>
        <taxon>Bacillota</taxon>
        <taxon>Bacilli</taxon>
        <taxon>Bacillales</taxon>
        <taxon>Bacillaceae</taxon>
        <taxon>Evansella</taxon>
    </lineage>
</organism>